<feature type="signal peptide" evidence="1">
    <location>
        <begin position="1"/>
        <end position="20"/>
    </location>
</feature>
<gene>
    <name evidence="3" type="ORF">HMPREF9449_02360</name>
</gene>
<dbReference type="RefSeq" id="WP_009137506.1">
    <property type="nucleotide sequence ID" value="NZ_JH594596.1"/>
</dbReference>
<dbReference type="Proteomes" id="UP000004892">
    <property type="component" value="Unassembled WGS sequence"/>
</dbReference>
<comment type="caution">
    <text evidence="3">The sequence shown here is derived from an EMBL/GenBank/DDBJ whole genome shotgun (WGS) entry which is preliminary data.</text>
</comment>
<keyword evidence="4" id="KW-1185">Reference proteome</keyword>
<dbReference type="AlphaFoldDB" id="H1DIY1"/>
<sequence>MRNYYIYLLLACLLSITSCTKVDNLSDEASIVSFQITNISEGIEIDENNITITKDNKGSNVSIPLLFGRKNFPLKLSADIRFSSTTDDMISVDENPLNLKEFIFNDVYTFHTFYMISESGQPHLATIRIIDNPNAEILSFVPNLPKDSYSVTIRDNNILITLKQTFSWPLVITPTITKTATASYMNYKEGDSFTFQSPADNEKQITLLADNNDTKIWNIKIVPSIENCDFERWIKEGTKNVNIDPTPGKGLGWATANNQFVAGTTPVEHNGGKAAQMTTGIQELSGIGIGDLITAGTIFTGYFQMNLSALNDPAKMTYFGIPFITRPTSVSVEAKYTPGSKFQQSVKEGDSKYKLKDISGIDEGRIWIKLLYWKGEGDLEYHDKPVDGLIELGMGELILTGDASYRNWNKYTIPIQYNSTYKYLEPTHISIVMTSSRQGDYFIGAKGSTLTVDNVTINY</sequence>
<dbReference type="Gene3D" id="2.60.120.890">
    <property type="entry name" value="BT2081, beta-jelly-roll domain"/>
    <property type="match status" value="1"/>
</dbReference>
<dbReference type="PROSITE" id="PS51257">
    <property type="entry name" value="PROKAR_LIPOPROTEIN"/>
    <property type="match status" value="1"/>
</dbReference>
<dbReference type="InterPro" id="IPR025112">
    <property type="entry name" value="PCMD"/>
</dbReference>
<dbReference type="Pfam" id="PF13201">
    <property type="entry name" value="PCMD"/>
    <property type="match status" value="1"/>
</dbReference>
<organism evidence="3 4">
    <name type="scientific">Odoribacter laneus YIT 12061</name>
    <dbReference type="NCBI Taxonomy" id="742817"/>
    <lineage>
        <taxon>Bacteria</taxon>
        <taxon>Pseudomonadati</taxon>
        <taxon>Bacteroidota</taxon>
        <taxon>Bacteroidia</taxon>
        <taxon>Bacteroidales</taxon>
        <taxon>Odoribacteraceae</taxon>
        <taxon>Odoribacter</taxon>
    </lineage>
</organism>
<feature type="chain" id="PRO_5003549232" description="Putative carbohydrate metabolism domain-containing protein" evidence="1">
    <location>
        <begin position="21"/>
        <end position="459"/>
    </location>
</feature>
<feature type="domain" description="Putative carbohydrate metabolism" evidence="2">
    <location>
        <begin position="251"/>
        <end position="457"/>
    </location>
</feature>
<dbReference type="HOGENOM" id="CLU_595585_0_0_10"/>
<evidence type="ECO:0000256" key="1">
    <source>
        <dbReference type="SAM" id="SignalP"/>
    </source>
</evidence>
<evidence type="ECO:0000259" key="2">
    <source>
        <dbReference type="Pfam" id="PF13201"/>
    </source>
</evidence>
<dbReference type="eggNOG" id="COG5492">
    <property type="taxonomic scope" value="Bacteria"/>
</dbReference>
<dbReference type="GeneID" id="98069902"/>
<evidence type="ECO:0000313" key="4">
    <source>
        <dbReference type="Proteomes" id="UP000004892"/>
    </source>
</evidence>
<proteinExistence type="predicted"/>
<dbReference type="STRING" id="742817.HMPREF9449_02360"/>
<name>H1DIY1_9BACT</name>
<dbReference type="PATRIC" id="fig|742817.3.peg.2528"/>
<protein>
    <recommendedName>
        <fullName evidence="2">Putative carbohydrate metabolism domain-containing protein</fullName>
    </recommendedName>
</protein>
<reference evidence="3 4" key="1">
    <citation type="submission" date="2012-01" db="EMBL/GenBank/DDBJ databases">
        <title>The Genome Sequence of Odoribacter laneus YIT 12061.</title>
        <authorList>
            <consortium name="The Broad Institute Genome Sequencing Platform"/>
            <person name="Earl A."/>
            <person name="Ward D."/>
            <person name="Feldgarden M."/>
            <person name="Gevers D."/>
            <person name="Morotomi M."/>
            <person name="Young S.K."/>
            <person name="Zeng Q."/>
            <person name="Gargeya S."/>
            <person name="Fitzgerald M."/>
            <person name="Haas B."/>
            <person name="Abouelleil A."/>
            <person name="Alvarado L."/>
            <person name="Arachchi H.M."/>
            <person name="Berlin A."/>
            <person name="Chapman S.B."/>
            <person name="Gearin G."/>
            <person name="Goldberg J."/>
            <person name="Griggs A."/>
            <person name="Gujja S."/>
            <person name="Hansen M."/>
            <person name="Heiman D."/>
            <person name="Howarth C."/>
            <person name="Larimer J."/>
            <person name="Lui A."/>
            <person name="MacDonald P.J.P."/>
            <person name="McCowen C."/>
            <person name="Montmayeur A."/>
            <person name="Murphy C."/>
            <person name="Neiman D."/>
            <person name="Pearson M."/>
            <person name="Priest M."/>
            <person name="Roberts A."/>
            <person name="Saif S."/>
            <person name="Shea T."/>
            <person name="Sisk P."/>
            <person name="Stolte C."/>
            <person name="Sykes S."/>
            <person name="Wortman J."/>
            <person name="Nusbaum C."/>
            <person name="Birren B."/>
        </authorList>
    </citation>
    <scope>NUCLEOTIDE SEQUENCE [LARGE SCALE GENOMIC DNA]</scope>
    <source>
        <strain evidence="3 4">YIT 12061</strain>
    </source>
</reference>
<dbReference type="InterPro" id="IPR038653">
    <property type="entry name" value="Put_CMD_sf"/>
</dbReference>
<keyword evidence="1" id="KW-0732">Signal</keyword>
<dbReference type="EMBL" id="ADMC01000025">
    <property type="protein sequence ID" value="EHP46743.1"/>
    <property type="molecule type" value="Genomic_DNA"/>
</dbReference>
<accession>H1DIY1</accession>
<evidence type="ECO:0000313" key="3">
    <source>
        <dbReference type="EMBL" id="EHP46743.1"/>
    </source>
</evidence>